<evidence type="ECO:0000256" key="1">
    <source>
        <dbReference type="ARBA" id="ARBA00004141"/>
    </source>
</evidence>
<dbReference type="InterPro" id="IPR050925">
    <property type="entry name" value="Rhomboid_protease_S54"/>
</dbReference>
<gene>
    <name evidence="9" type="ORF">XA3_08360</name>
</gene>
<dbReference type="Gene3D" id="1.20.1540.10">
    <property type="entry name" value="Rhomboid-like"/>
    <property type="match status" value="1"/>
</dbReference>
<feature type="transmembrane region" description="Helical" evidence="7">
    <location>
        <begin position="207"/>
        <end position="224"/>
    </location>
</feature>
<evidence type="ECO:0000313" key="10">
    <source>
        <dbReference type="Proteomes" id="UP001321861"/>
    </source>
</evidence>
<evidence type="ECO:0000256" key="6">
    <source>
        <dbReference type="ARBA" id="ARBA00023136"/>
    </source>
</evidence>
<organism evidence="9 10">
    <name type="scientific">Xylocopilactobacillus apicola</name>
    <dbReference type="NCBI Taxonomy" id="2932184"/>
    <lineage>
        <taxon>Bacteria</taxon>
        <taxon>Bacillati</taxon>
        <taxon>Bacillota</taxon>
        <taxon>Bacilli</taxon>
        <taxon>Lactobacillales</taxon>
        <taxon>Lactobacillaceae</taxon>
        <taxon>Xylocopilactobacillus</taxon>
    </lineage>
</organism>
<evidence type="ECO:0000256" key="5">
    <source>
        <dbReference type="ARBA" id="ARBA00022989"/>
    </source>
</evidence>
<evidence type="ECO:0000256" key="7">
    <source>
        <dbReference type="SAM" id="Phobius"/>
    </source>
</evidence>
<keyword evidence="5 7" id="KW-1133">Transmembrane helix</keyword>
<comment type="similarity">
    <text evidence="2">Belongs to the peptidase S54 family.</text>
</comment>
<keyword evidence="4" id="KW-0378">Hydrolase</keyword>
<feature type="transmembrane region" description="Helical" evidence="7">
    <location>
        <begin position="148"/>
        <end position="166"/>
    </location>
</feature>
<evidence type="ECO:0000259" key="8">
    <source>
        <dbReference type="Pfam" id="PF01694"/>
    </source>
</evidence>
<accession>A0AAU9DER3</accession>
<dbReference type="EMBL" id="AP026802">
    <property type="protein sequence ID" value="BDR58395.1"/>
    <property type="molecule type" value="Genomic_DNA"/>
</dbReference>
<evidence type="ECO:0000256" key="3">
    <source>
        <dbReference type="ARBA" id="ARBA00022692"/>
    </source>
</evidence>
<dbReference type="InterPro" id="IPR022764">
    <property type="entry name" value="Peptidase_S54_rhomboid_dom"/>
</dbReference>
<feature type="transmembrane region" description="Helical" evidence="7">
    <location>
        <begin position="92"/>
        <end position="112"/>
    </location>
</feature>
<dbReference type="GO" id="GO:0004252">
    <property type="term" value="F:serine-type endopeptidase activity"/>
    <property type="evidence" value="ECO:0007669"/>
    <property type="project" value="InterPro"/>
</dbReference>
<name>A0AAU9DER3_9LACO</name>
<dbReference type="KEGG" id="xap:XA3_08360"/>
<dbReference type="Proteomes" id="UP001321861">
    <property type="component" value="Chromosome"/>
</dbReference>
<reference evidence="9 10" key="1">
    <citation type="journal article" date="2023" name="Microbiol. Spectr.">
        <title>Symbiosis of Carpenter Bees with Uncharacterized Lactic Acid Bacteria Showing NAD Auxotrophy.</title>
        <authorList>
            <person name="Kawasaki S."/>
            <person name="Ozawa K."/>
            <person name="Mori T."/>
            <person name="Yamamoto A."/>
            <person name="Ito M."/>
            <person name="Ohkuma M."/>
            <person name="Sakamoto M."/>
            <person name="Matsutani M."/>
        </authorList>
    </citation>
    <scope>NUCLEOTIDE SEQUENCE [LARGE SCALE GENOMIC DNA]</scope>
    <source>
        <strain evidence="9 10">XA3</strain>
    </source>
</reference>
<evidence type="ECO:0000313" key="9">
    <source>
        <dbReference type="EMBL" id="BDR58395.1"/>
    </source>
</evidence>
<dbReference type="Pfam" id="PF01694">
    <property type="entry name" value="Rhomboid"/>
    <property type="match status" value="1"/>
</dbReference>
<proteinExistence type="inferred from homology"/>
<dbReference type="GO" id="GO:0006508">
    <property type="term" value="P:proteolysis"/>
    <property type="evidence" value="ECO:0007669"/>
    <property type="project" value="UniProtKB-KW"/>
</dbReference>
<keyword evidence="9" id="KW-0645">Protease</keyword>
<feature type="transmembrane region" description="Helical" evidence="7">
    <location>
        <begin position="12"/>
        <end position="29"/>
    </location>
</feature>
<feature type="transmembrane region" description="Helical" evidence="7">
    <location>
        <begin position="118"/>
        <end position="136"/>
    </location>
</feature>
<feature type="transmembrane region" description="Helical" evidence="7">
    <location>
        <begin position="62"/>
        <end position="85"/>
    </location>
</feature>
<feature type="domain" description="Peptidase S54 rhomboid" evidence="8">
    <location>
        <begin position="53"/>
        <end position="194"/>
    </location>
</feature>
<evidence type="ECO:0000256" key="2">
    <source>
        <dbReference type="ARBA" id="ARBA00009045"/>
    </source>
</evidence>
<keyword evidence="3 7" id="KW-0812">Transmembrane</keyword>
<evidence type="ECO:0000256" key="4">
    <source>
        <dbReference type="ARBA" id="ARBA00022801"/>
    </source>
</evidence>
<dbReference type="AlphaFoldDB" id="A0AAU9DER3"/>
<dbReference type="InterPro" id="IPR035952">
    <property type="entry name" value="Rhomboid-like_sf"/>
</dbReference>
<protein>
    <submittedName>
        <fullName evidence="9">Rhomboid family intramembrane serine protease</fullName>
    </submittedName>
</protein>
<dbReference type="RefSeq" id="WP_317636300.1">
    <property type="nucleotide sequence ID" value="NZ_AP026802.1"/>
</dbReference>
<sequence>MNIKSYLREYPVTFSLIAITVVMFLVEMMKGGSQQIEVLYHLGALTRSGVQTGQWWRLITPIFLHIGFQHILFNMLTLLVFGFYIEPFLGSWRFLSVYLLGGIYGNLVSFAFQSETTISAGASSSIFALFGIFVLMRRSLVNNSQYHYLSTQIVGLAVFNFVFDVIDNFAGGSIGLLAHLGGFIGGYFLSIILGSPQAANYPSWQRILAALFFVASSIGLYLFGMGRALV</sequence>
<dbReference type="SUPFAM" id="SSF144091">
    <property type="entry name" value="Rhomboid-like"/>
    <property type="match status" value="1"/>
</dbReference>
<dbReference type="PANTHER" id="PTHR43731:SF14">
    <property type="entry name" value="PRESENILIN-ASSOCIATED RHOMBOID-LIKE PROTEIN, MITOCHONDRIAL"/>
    <property type="match status" value="1"/>
</dbReference>
<feature type="transmembrane region" description="Helical" evidence="7">
    <location>
        <begin position="172"/>
        <end position="195"/>
    </location>
</feature>
<dbReference type="PANTHER" id="PTHR43731">
    <property type="entry name" value="RHOMBOID PROTEASE"/>
    <property type="match status" value="1"/>
</dbReference>
<keyword evidence="6 7" id="KW-0472">Membrane</keyword>
<dbReference type="GO" id="GO:0016020">
    <property type="term" value="C:membrane"/>
    <property type="evidence" value="ECO:0007669"/>
    <property type="project" value="UniProtKB-SubCell"/>
</dbReference>
<comment type="subcellular location">
    <subcellularLocation>
        <location evidence="1">Membrane</location>
        <topology evidence="1">Multi-pass membrane protein</topology>
    </subcellularLocation>
</comment>
<keyword evidence="10" id="KW-1185">Reference proteome</keyword>